<dbReference type="PANTHER" id="PTHR37549">
    <property type="entry name" value="LIPOPROTEIN LPRI"/>
    <property type="match status" value="1"/>
</dbReference>
<protein>
    <recommendedName>
        <fullName evidence="3">Lysozyme inhibitor LprI N-terminal domain-containing protein</fullName>
    </recommendedName>
</protein>
<dbReference type="AlphaFoldDB" id="A0A228IV10"/>
<proteinExistence type="predicted"/>
<dbReference type="PANTHER" id="PTHR37549:SF1">
    <property type="entry name" value="LIPOPROTEIN LPRI"/>
    <property type="match status" value="1"/>
</dbReference>
<dbReference type="Proteomes" id="UP000214600">
    <property type="component" value="Unassembled WGS sequence"/>
</dbReference>
<evidence type="ECO:0000313" key="2">
    <source>
        <dbReference type="Proteomes" id="UP000214600"/>
    </source>
</evidence>
<sequence>MSGNRVMLRWYDETILVLKKIEPQEEPVPTFACAKAVLLTERVICGSFDLAGLDKSVDFSYRQALREARQNPADVVEIRRQQSAWLGERNRCGSDADCIQAAMKRQLEWYASKSF</sequence>
<dbReference type="InterPro" id="IPR052755">
    <property type="entry name" value="Lysozyme_Inhibitor_LprI"/>
</dbReference>
<dbReference type="EMBL" id="NKFA01000006">
    <property type="protein sequence ID" value="OXI45962.1"/>
    <property type="molecule type" value="Genomic_DNA"/>
</dbReference>
<dbReference type="GO" id="GO:0005576">
    <property type="term" value="C:extracellular region"/>
    <property type="evidence" value="ECO:0007669"/>
    <property type="project" value="TreeGrafter"/>
</dbReference>
<reference evidence="1 2" key="2">
    <citation type="submission" date="2017-08" db="EMBL/GenBank/DDBJ databases">
        <title>WGS of novel Burkholderia cepaca complex species.</title>
        <authorList>
            <person name="Lipuma J."/>
            <person name="Spilker T."/>
        </authorList>
    </citation>
    <scope>NUCLEOTIDE SEQUENCE [LARGE SCALE GENOMIC DNA]</scope>
    <source>
        <strain evidence="1 2">AU17325</strain>
    </source>
</reference>
<reference evidence="2" key="1">
    <citation type="submission" date="2017-06" db="EMBL/GenBank/DDBJ databases">
        <authorList>
            <person name="LiPuma J."/>
            <person name="Spilker T."/>
        </authorList>
    </citation>
    <scope>NUCLEOTIDE SEQUENCE [LARGE SCALE GENOMIC DNA]</scope>
    <source>
        <strain evidence="2">AU17325</strain>
    </source>
</reference>
<accession>A0A228IV10</accession>
<name>A0A228IV10_9BURK</name>
<organism evidence="1 2">
    <name type="scientific">Burkholderia aenigmatica</name>
    <dbReference type="NCBI Taxonomy" id="2015348"/>
    <lineage>
        <taxon>Bacteria</taxon>
        <taxon>Pseudomonadati</taxon>
        <taxon>Pseudomonadota</taxon>
        <taxon>Betaproteobacteria</taxon>
        <taxon>Burkholderiales</taxon>
        <taxon>Burkholderiaceae</taxon>
        <taxon>Burkholderia</taxon>
        <taxon>Burkholderia cepacia complex</taxon>
    </lineage>
</organism>
<evidence type="ECO:0000313" key="1">
    <source>
        <dbReference type="EMBL" id="OXI45962.1"/>
    </source>
</evidence>
<evidence type="ECO:0008006" key="3">
    <source>
        <dbReference type="Google" id="ProtNLM"/>
    </source>
</evidence>
<comment type="caution">
    <text evidence="1">The sequence shown here is derived from an EMBL/GenBank/DDBJ whole genome shotgun (WGS) entry which is preliminary data.</text>
</comment>
<gene>
    <name evidence="1" type="ORF">CFB84_14095</name>
</gene>